<dbReference type="Pfam" id="PF03446">
    <property type="entry name" value="NAD_binding_2"/>
    <property type="match status" value="1"/>
</dbReference>
<evidence type="ECO:0000259" key="4">
    <source>
        <dbReference type="Pfam" id="PF21761"/>
    </source>
</evidence>
<comment type="similarity">
    <text evidence="1">Belongs to the HIBADH-related family.</text>
</comment>
<dbReference type="SUPFAM" id="SSF51735">
    <property type="entry name" value="NAD(P)-binding Rossmann-fold domains"/>
    <property type="match status" value="1"/>
</dbReference>
<dbReference type="InterPro" id="IPR036291">
    <property type="entry name" value="NAD(P)-bd_dom_sf"/>
</dbReference>
<feature type="domain" description="6-phosphogluconate dehydrogenase NADP-binding" evidence="3">
    <location>
        <begin position="2"/>
        <end position="160"/>
    </location>
</feature>
<evidence type="ECO:0000259" key="3">
    <source>
        <dbReference type="Pfam" id="PF03446"/>
    </source>
</evidence>
<dbReference type="Gene3D" id="3.40.50.720">
    <property type="entry name" value="NAD(P)-binding Rossmann-like Domain"/>
    <property type="match status" value="1"/>
</dbReference>
<evidence type="ECO:0000313" key="5">
    <source>
        <dbReference type="EMBL" id="GAA1400133.1"/>
    </source>
</evidence>
<evidence type="ECO:0000256" key="2">
    <source>
        <dbReference type="ARBA" id="ARBA00023002"/>
    </source>
</evidence>
<dbReference type="InterPro" id="IPR051265">
    <property type="entry name" value="HIBADH-related_NP60_sf"/>
</dbReference>
<evidence type="ECO:0000256" key="1">
    <source>
        <dbReference type="ARBA" id="ARBA00009080"/>
    </source>
</evidence>
<reference evidence="5 6" key="1">
    <citation type="journal article" date="2019" name="Int. J. Syst. Evol. Microbiol.">
        <title>The Global Catalogue of Microorganisms (GCM) 10K type strain sequencing project: providing services to taxonomists for standard genome sequencing and annotation.</title>
        <authorList>
            <consortium name="The Broad Institute Genomics Platform"/>
            <consortium name="The Broad Institute Genome Sequencing Center for Infectious Disease"/>
            <person name="Wu L."/>
            <person name="Ma J."/>
        </authorList>
    </citation>
    <scope>NUCLEOTIDE SEQUENCE [LARGE SCALE GENOMIC DNA]</scope>
    <source>
        <strain evidence="5 6">JCM 12393</strain>
    </source>
</reference>
<evidence type="ECO:0000313" key="6">
    <source>
        <dbReference type="Proteomes" id="UP001499863"/>
    </source>
</evidence>
<comment type="caution">
    <text evidence="5">The sequence shown here is derived from an EMBL/GenBank/DDBJ whole genome shotgun (WGS) entry which is preliminary data.</text>
</comment>
<protein>
    <submittedName>
        <fullName evidence="5">NAD(P)-binding domain-containing protein</fullName>
    </submittedName>
</protein>
<dbReference type="Gene3D" id="1.10.1040.10">
    <property type="entry name" value="N-(1-d-carboxylethyl)-l-norvaline Dehydrogenase, domain 2"/>
    <property type="match status" value="1"/>
</dbReference>
<dbReference type="PANTHER" id="PTHR43580:SF2">
    <property type="entry name" value="CYTOKINE-LIKE NUCLEAR FACTOR N-PAC"/>
    <property type="match status" value="1"/>
</dbReference>
<name>A0ABN1Y7K1_9ACTN</name>
<dbReference type="EMBL" id="BAAAKJ010000224">
    <property type="protein sequence ID" value="GAA1400133.1"/>
    <property type="molecule type" value="Genomic_DNA"/>
</dbReference>
<dbReference type="InterPro" id="IPR013328">
    <property type="entry name" value="6PGD_dom2"/>
</dbReference>
<keyword evidence="2" id="KW-0560">Oxidoreductase</keyword>
<dbReference type="InterPro" id="IPR015815">
    <property type="entry name" value="HIBADH-related"/>
</dbReference>
<keyword evidence="6" id="KW-1185">Reference proteome</keyword>
<organism evidence="5 6">
    <name type="scientific">Kitasatospora putterlickiae</name>
    <dbReference type="NCBI Taxonomy" id="221725"/>
    <lineage>
        <taxon>Bacteria</taxon>
        <taxon>Bacillati</taxon>
        <taxon>Actinomycetota</taxon>
        <taxon>Actinomycetes</taxon>
        <taxon>Kitasatosporales</taxon>
        <taxon>Streptomycetaceae</taxon>
        <taxon>Kitasatospora</taxon>
    </lineage>
</organism>
<dbReference type="InterPro" id="IPR006115">
    <property type="entry name" value="6PGDH_NADP-bd"/>
</dbReference>
<dbReference type="PIRSF" id="PIRSF000103">
    <property type="entry name" value="HIBADH"/>
    <property type="match status" value="1"/>
</dbReference>
<dbReference type="Pfam" id="PF21761">
    <property type="entry name" value="RedAm-like_C"/>
    <property type="match status" value="1"/>
</dbReference>
<dbReference type="InterPro" id="IPR048666">
    <property type="entry name" value="RedAm-like_C"/>
</dbReference>
<gene>
    <name evidence="5" type="ORF">GCM10009639_40730</name>
</gene>
<dbReference type="Proteomes" id="UP001499863">
    <property type="component" value="Unassembled WGS sequence"/>
</dbReference>
<sequence length="299" mass="30011">MAVLGLGLMGRALVGAFLRAGHPTTVWNRTPGKAAELTDAGARPAATPEEAVAAAELVVVCVSDHTAVRELLDRLDAADRDLLAGRVLVNLTSGTAAQARENAARVAATGGGYLDGAIFAVPPAIGTPEAVVVYAGAPADFERHAPALRALAADATTHLGEDHGLAALHDSAVLGLMWSILNGFLHGAALLGAAGLDATAYAPLAARTTVTVAGWLADQAGQVDAGTYPAGDATLETHIATMDHLVEESAALGVSTELPDLIRALAGRALAAGQGGAGYAVLVEQFRRPAPAAGHGAGE</sequence>
<feature type="domain" description="NADPH-dependent reductive aminase-like C-terminal" evidence="4">
    <location>
        <begin position="162"/>
        <end position="288"/>
    </location>
</feature>
<dbReference type="PANTHER" id="PTHR43580">
    <property type="entry name" value="OXIDOREDUCTASE GLYR1-RELATED"/>
    <property type="match status" value="1"/>
</dbReference>
<proteinExistence type="inferred from homology"/>
<accession>A0ABN1Y7K1</accession>